<evidence type="ECO:0000313" key="6">
    <source>
        <dbReference type="Proteomes" id="UP000030765"/>
    </source>
</evidence>
<organism evidence="4">
    <name type="scientific">Anopheles sinensis</name>
    <name type="common">Mosquito</name>
    <dbReference type="NCBI Taxonomy" id="74873"/>
    <lineage>
        <taxon>Eukaryota</taxon>
        <taxon>Metazoa</taxon>
        <taxon>Ecdysozoa</taxon>
        <taxon>Arthropoda</taxon>
        <taxon>Hexapoda</taxon>
        <taxon>Insecta</taxon>
        <taxon>Pterygota</taxon>
        <taxon>Neoptera</taxon>
        <taxon>Endopterygota</taxon>
        <taxon>Diptera</taxon>
        <taxon>Nematocera</taxon>
        <taxon>Culicoidea</taxon>
        <taxon>Culicidae</taxon>
        <taxon>Anophelinae</taxon>
        <taxon>Anopheles</taxon>
    </lineage>
</organism>
<dbReference type="EMBL" id="ATLV01013198">
    <property type="status" value="NOT_ANNOTATED_CDS"/>
    <property type="molecule type" value="Genomic_DNA"/>
</dbReference>
<dbReference type="VEuPathDB" id="VectorBase:ASIC004709"/>
<dbReference type="InterPro" id="IPR011626">
    <property type="entry name" value="Alpha-macroglobulin_TED"/>
</dbReference>
<reference evidence="4 6" key="1">
    <citation type="journal article" date="2014" name="BMC Genomics">
        <title>Genome sequence of Anopheles sinensis provides insight into genetics basis of mosquito competence for malaria parasites.</title>
        <authorList>
            <person name="Zhou D."/>
            <person name="Zhang D."/>
            <person name="Ding G."/>
            <person name="Shi L."/>
            <person name="Hou Q."/>
            <person name="Ye Y."/>
            <person name="Xu Y."/>
            <person name="Zhou H."/>
            <person name="Xiong C."/>
            <person name="Li S."/>
            <person name="Yu J."/>
            <person name="Hong S."/>
            <person name="Yu X."/>
            <person name="Zou P."/>
            <person name="Chen C."/>
            <person name="Chang X."/>
            <person name="Wang W."/>
            <person name="Lv Y."/>
            <person name="Sun Y."/>
            <person name="Ma L."/>
            <person name="Shen B."/>
            <person name="Zhu C."/>
        </authorList>
    </citation>
    <scope>NUCLEOTIDE SEQUENCE [LARGE SCALE GENOMIC DNA]</scope>
</reference>
<feature type="domain" description="Alpha-macroglobulin-like TED" evidence="3">
    <location>
        <begin position="3"/>
        <end position="138"/>
    </location>
</feature>
<dbReference type="SUPFAM" id="SSF48239">
    <property type="entry name" value="Terpenoid cyclases/Protein prenyltransferases"/>
    <property type="match status" value="1"/>
</dbReference>
<keyword evidence="1" id="KW-0732">Signal</keyword>
<gene>
    <name evidence="4" type="ORF">ZHAS_00004709</name>
</gene>
<keyword evidence="2" id="KW-0882">Thioester bond</keyword>
<protein>
    <submittedName>
        <fullName evidence="4 5">Thioester-containing protein 1</fullName>
    </submittedName>
</protein>
<dbReference type="PANTHER" id="PTHR11412:SF136">
    <property type="entry name" value="CD109 ANTIGEN"/>
    <property type="match status" value="1"/>
</dbReference>
<sequence length="167" mass="19035">MQTASKYISEVNVTMLTQAFEWLASQQQRTGQFDENDAIVENDTPNGLPNGIALTSFVLISFMENENAYNAHSRVVARGLQYVAKQMDNVTDPYDRSIATYAMMLSTEYPNEGLLKRLFEKSTTSKNGSERYWVTDWRAIQEYEVDERSVCDICDGDDCPDECLPWA</sequence>
<evidence type="ECO:0000256" key="1">
    <source>
        <dbReference type="ARBA" id="ARBA00022729"/>
    </source>
</evidence>
<reference evidence="5" key="2">
    <citation type="submission" date="2020-05" db="UniProtKB">
        <authorList>
            <consortium name="EnsemblMetazoa"/>
        </authorList>
    </citation>
    <scope>IDENTIFICATION</scope>
</reference>
<dbReference type="Pfam" id="PF07678">
    <property type="entry name" value="TED_complement"/>
    <property type="match status" value="1"/>
</dbReference>
<evidence type="ECO:0000313" key="5">
    <source>
        <dbReference type="EnsemblMetazoa" id="ASIC004709-PA"/>
    </source>
</evidence>
<dbReference type="STRING" id="74873.A0A084VHP4"/>
<dbReference type="GO" id="GO:0005615">
    <property type="term" value="C:extracellular space"/>
    <property type="evidence" value="ECO:0007669"/>
    <property type="project" value="InterPro"/>
</dbReference>
<evidence type="ECO:0000313" key="4">
    <source>
        <dbReference type="EMBL" id="KFB37488.1"/>
    </source>
</evidence>
<dbReference type="AlphaFoldDB" id="A0A084VHP4"/>
<evidence type="ECO:0000259" key="3">
    <source>
        <dbReference type="Pfam" id="PF07678"/>
    </source>
</evidence>
<accession>A0A084VHP4</accession>
<dbReference type="PANTHER" id="PTHR11412">
    <property type="entry name" value="MACROGLOBULIN / COMPLEMENT"/>
    <property type="match status" value="1"/>
</dbReference>
<keyword evidence="6" id="KW-1185">Reference proteome</keyword>
<name>A0A084VHP4_ANOSI</name>
<dbReference type="Gene3D" id="1.50.10.20">
    <property type="match status" value="1"/>
</dbReference>
<dbReference type="OrthoDB" id="9998011at2759"/>
<proteinExistence type="predicted"/>
<dbReference type="EMBL" id="KE524843">
    <property type="protein sequence ID" value="KFB37488.1"/>
    <property type="molecule type" value="Genomic_DNA"/>
</dbReference>
<dbReference type="EnsemblMetazoa" id="ASIC004709-RA">
    <property type="protein sequence ID" value="ASIC004709-PA"/>
    <property type="gene ID" value="ASIC004709"/>
</dbReference>
<dbReference type="InterPro" id="IPR050473">
    <property type="entry name" value="A2M/Complement_sys"/>
</dbReference>
<evidence type="ECO:0000256" key="2">
    <source>
        <dbReference type="ARBA" id="ARBA00022966"/>
    </source>
</evidence>
<dbReference type="InterPro" id="IPR008930">
    <property type="entry name" value="Terpenoid_cyclase/PrenylTrfase"/>
</dbReference>
<dbReference type="Proteomes" id="UP000030765">
    <property type="component" value="Unassembled WGS sequence"/>
</dbReference>